<reference evidence="9" key="1">
    <citation type="submission" date="2018-06" db="EMBL/GenBank/DDBJ databases">
        <authorList>
            <person name="Zhirakovskaya E."/>
        </authorList>
    </citation>
    <scope>NUCLEOTIDE SEQUENCE</scope>
</reference>
<evidence type="ECO:0000259" key="8">
    <source>
        <dbReference type="Pfam" id="PF02811"/>
    </source>
</evidence>
<dbReference type="Gene3D" id="3.20.20.140">
    <property type="entry name" value="Metal-dependent hydrolases"/>
    <property type="match status" value="1"/>
</dbReference>
<evidence type="ECO:0000256" key="3">
    <source>
        <dbReference type="ARBA" id="ARBA00013085"/>
    </source>
</evidence>
<name>A0A3B1D6Y5_9ZZZZ</name>
<evidence type="ECO:0000256" key="7">
    <source>
        <dbReference type="ARBA" id="ARBA00049158"/>
    </source>
</evidence>
<sequence>MSPICDYHMHTPLCGHASGSPEEYAEHALKVGLKEIGFSDHAPFVHYVDPSVTMNVTQLPEYQQMIESVIAEYHGRLKIKLALEADFIPGYEKKTQSIIDNYPYDYIIGSVHFIKEWGFDNPSEREKWEEQDTDAIYQDYYELLRQSAESGLFDIMGHVDLVKKFGHRSKNNMADEVQKTAETFKKFGVAIEINTSGLRKPVKEMYPSLWNLEIYYAAGVPLTFGSDAHNPKDVGKDFTQATQLAKAAGYKEYVTFKNRKIEQTIKL</sequence>
<evidence type="ECO:0000256" key="1">
    <source>
        <dbReference type="ARBA" id="ARBA00004970"/>
    </source>
</evidence>
<comment type="catalytic activity">
    <reaction evidence="7">
        <text>L-histidinol phosphate + H2O = L-histidinol + phosphate</text>
        <dbReference type="Rhea" id="RHEA:14465"/>
        <dbReference type="ChEBI" id="CHEBI:15377"/>
        <dbReference type="ChEBI" id="CHEBI:43474"/>
        <dbReference type="ChEBI" id="CHEBI:57699"/>
        <dbReference type="ChEBI" id="CHEBI:57980"/>
        <dbReference type="EC" id="3.1.3.15"/>
    </reaction>
</comment>
<protein>
    <recommendedName>
        <fullName evidence="3">histidinol-phosphatase</fullName>
        <ecNumber evidence="3">3.1.3.15</ecNumber>
    </recommendedName>
</protein>
<dbReference type="PANTHER" id="PTHR21039">
    <property type="entry name" value="HISTIDINOL PHOSPHATASE-RELATED"/>
    <property type="match status" value="1"/>
</dbReference>
<evidence type="ECO:0000313" key="9">
    <source>
        <dbReference type="EMBL" id="VAX36452.1"/>
    </source>
</evidence>
<feature type="domain" description="PHP" evidence="8">
    <location>
        <begin position="6"/>
        <end position="196"/>
    </location>
</feature>
<dbReference type="EC" id="3.1.3.15" evidence="3"/>
<keyword evidence="5 9" id="KW-0378">Hydrolase</keyword>
<dbReference type="SUPFAM" id="SSF89550">
    <property type="entry name" value="PHP domain-like"/>
    <property type="match status" value="1"/>
</dbReference>
<evidence type="ECO:0000256" key="5">
    <source>
        <dbReference type="ARBA" id="ARBA00022801"/>
    </source>
</evidence>
<dbReference type="GO" id="GO:0005737">
    <property type="term" value="C:cytoplasm"/>
    <property type="evidence" value="ECO:0007669"/>
    <property type="project" value="TreeGrafter"/>
</dbReference>
<dbReference type="NCBIfam" id="NF005996">
    <property type="entry name" value="PRK08123.1"/>
    <property type="match status" value="1"/>
</dbReference>
<dbReference type="InterPro" id="IPR010140">
    <property type="entry name" value="Histidinol_P_phosphatase_HisJ"/>
</dbReference>
<dbReference type="InterPro" id="IPR004013">
    <property type="entry name" value="PHP_dom"/>
</dbReference>
<dbReference type="NCBIfam" id="TIGR01856">
    <property type="entry name" value="hisJ_fam"/>
    <property type="match status" value="1"/>
</dbReference>
<dbReference type="PANTHER" id="PTHR21039:SF0">
    <property type="entry name" value="HISTIDINOL-PHOSPHATASE"/>
    <property type="match status" value="1"/>
</dbReference>
<dbReference type="UniPathway" id="UPA00031">
    <property type="reaction ID" value="UER00013"/>
</dbReference>
<keyword evidence="6" id="KW-0368">Histidine biosynthesis</keyword>
<dbReference type="NCBIfam" id="NF005596">
    <property type="entry name" value="PRK07328.1"/>
    <property type="match status" value="1"/>
</dbReference>
<evidence type="ECO:0000256" key="4">
    <source>
        <dbReference type="ARBA" id="ARBA00022605"/>
    </source>
</evidence>
<dbReference type="GO" id="GO:0004401">
    <property type="term" value="F:histidinol-phosphatase activity"/>
    <property type="evidence" value="ECO:0007669"/>
    <property type="project" value="UniProtKB-EC"/>
</dbReference>
<gene>
    <name evidence="9" type="ORF">MNBD_UNCLBAC01-489</name>
</gene>
<dbReference type="AlphaFoldDB" id="A0A3B1D6Y5"/>
<dbReference type="GO" id="GO:0000105">
    <property type="term" value="P:L-histidine biosynthetic process"/>
    <property type="evidence" value="ECO:0007669"/>
    <property type="project" value="UniProtKB-UniPathway"/>
</dbReference>
<evidence type="ECO:0000256" key="6">
    <source>
        <dbReference type="ARBA" id="ARBA00023102"/>
    </source>
</evidence>
<dbReference type="CDD" id="cd12110">
    <property type="entry name" value="PHP_HisPPase_Hisj_like"/>
    <property type="match status" value="1"/>
</dbReference>
<dbReference type="InterPro" id="IPR016195">
    <property type="entry name" value="Pol/histidinol_Pase-like"/>
</dbReference>
<dbReference type="Pfam" id="PF02811">
    <property type="entry name" value="PHP"/>
    <property type="match status" value="1"/>
</dbReference>
<comment type="similarity">
    <text evidence="2">Belongs to the PHP hydrolase family. HisK subfamily.</text>
</comment>
<comment type="pathway">
    <text evidence="1">Amino-acid biosynthesis; L-histidine biosynthesis; L-histidine from 5-phospho-alpha-D-ribose 1-diphosphate: step 8/9.</text>
</comment>
<dbReference type="EMBL" id="UOGJ01000096">
    <property type="protein sequence ID" value="VAX36452.1"/>
    <property type="molecule type" value="Genomic_DNA"/>
</dbReference>
<organism evidence="9">
    <name type="scientific">hydrothermal vent metagenome</name>
    <dbReference type="NCBI Taxonomy" id="652676"/>
    <lineage>
        <taxon>unclassified sequences</taxon>
        <taxon>metagenomes</taxon>
        <taxon>ecological metagenomes</taxon>
    </lineage>
</organism>
<accession>A0A3B1D6Y5</accession>
<keyword evidence="4" id="KW-0028">Amino-acid biosynthesis</keyword>
<evidence type="ECO:0000256" key="2">
    <source>
        <dbReference type="ARBA" id="ARBA00009152"/>
    </source>
</evidence>
<proteinExistence type="inferred from homology"/>